<protein>
    <submittedName>
        <fullName evidence="10">Diacylglycerol kinase</fullName>
    </submittedName>
</protein>
<evidence type="ECO:0000259" key="9">
    <source>
        <dbReference type="PROSITE" id="PS50146"/>
    </source>
</evidence>
<evidence type="ECO:0000313" key="11">
    <source>
        <dbReference type="Proteomes" id="UP000313231"/>
    </source>
</evidence>
<dbReference type="EMBL" id="VDMP01000022">
    <property type="protein sequence ID" value="TNM41168.1"/>
    <property type="molecule type" value="Genomic_DNA"/>
</dbReference>
<dbReference type="Pfam" id="PF19279">
    <property type="entry name" value="YegS_C"/>
    <property type="match status" value="1"/>
</dbReference>
<comment type="caution">
    <text evidence="10">The sequence shown here is derived from an EMBL/GenBank/DDBJ whole genome shotgun (WGS) entry which is preliminary data.</text>
</comment>
<evidence type="ECO:0000256" key="5">
    <source>
        <dbReference type="ARBA" id="ARBA00022777"/>
    </source>
</evidence>
<feature type="domain" description="DAGKc" evidence="9">
    <location>
        <begin position="1"/>
        <end position="128"/>
    </location>
</feature>
<dbReference type="SMART" id="SM00046">
    <property type="entry name" value="DAGKc"/>
    <property type="match status" value="1"/>
</dbReference>
<dbReference type="InterPro" id="IPR016064">
    <property type="entry name" value="NAD/diacylglycerol_kinase_sf"/>
</dbReference>
<dbReference type="GO" id="GO:0005524">
    <property type="term" value="F:ATP binding"/>
    <property type="evidence" value="ECO:0007669"/>
    <property type="project" value="UniProtKB-KW"/>
</dbReference>
<dbReference type="Gene3D" id="2.60.200.40">
    <property type="match status" value="1"/>
</dbReference>
<evidence type="ECO:0000256" key="2">
    <source>
        <dbReference type="ARBA" id="ARBA00005983"/>
    </source>
</evidence>
<dbReference type="AlphaFoldDB" id="A0A5C4VZ29"/>
<accession>A0A5C4VZ29</accession>
<dbReference type="InterPro" id="IPR017438">
    <property type="entry name" value="ATP-NAD_kinase_N"/>
</dbReference>
<keyword evidence="8" id="KW-1208">Phospholipid metabolism</keyword>
<dbReference type="SUPFAM" id="SSF111331">
    <property type="entry name" value="NAD kinase/diacylglycerol kinase-like"/>
    <property type="match status" value="1"/>
</dbReference>
<dbReference type="RefSeq" id="WP_139622563.1">
    <property type="nucleotide sequence ID" value="NZ_VDMP01000022.1"/>
</dbReference>
<dbReference type="PANTHER" id="PTHR12358">
    <property type="entry name" value="SPHINGOSINE KINASE"/>
    <property type="match status" value="1"/>
</dbReference>
<keyword evidence="7" id="KW-0443">Lipid metabolism</keyword>
<evidence type="ECO:0000256" key="3">
    <source>
        <dbReference type="ARBA" id="ARBA00022679"/>
    </source>
</evidence>
<proteinExistence type="inferred from homology"/>
<dbReference type="PANTHER" id="PTHR12358:SF54">
    <property type="entry name" value="SPHINGOSINE KINASE RELATED PROTEIN"/>
    <property type="match status" value="1"/>
</dbReference>
<evidence type="ECO:0000256" key="8">
    <source>
        <dbReference type="ARBA" id="ARBA00023264"/>
    </source>
</evidence>
<comment type="similarity">
    <text evidence="2">Belongs to the diacylglycerol/lipid kinase family.</text>
</comment>
<dbReference type="GO" id="GO:0016301">
    <property type="term" value="F:kinase activity"/>
    <property type="evidence" value="ECO:0007669"/>
    <property type="project" value="UniProtKB-KW"/>
</dbReference>
<gene>
    <name evidence="10" type="ORF">FHP29_09195</name>
</gene>
<dbReference type="InterPro" id="IPR001206">
    <property type="entry name" value="Diacylglycerol_kinase_cat_dom"/>
</dbReference>
<evidence type="ECO:0000313" key="10">
    <source>
        <dbReference type="EMBL" id="TNM41168.1"/>
    </source>
</evidence>
<sequence>MPQQLLVITNARAGSADNQAVNDALTVLREEAWVEVRGTGDLDELADALRETGGRTIVVAGGDGSLHAVVQTLHGLGELTGRTLGLLPLGTGNDFARSLGIPRSARRAARVILDGAARATDLVVDDEERVTVNNVHIGAGAEAGERGARWKARLRRLSDIVGIGPVGLGPVNLGPLGLGAARIGPANLGRLGYPIGALQTAIYPPTLRLRIEVDGEVVVESDEEVLMVAVGNGATVGGGLALTPDADPHDGLLDVLVATPVTLLDQIEYLVHLTSGSHESYARAGIVRGRSVTVSGTPFDCNSDGELDGPVSERTWRVLPAAYAMVVPASP</sequence>
<keyword evidence="4" id="KW-0547">Nucleotide-binding</keyword>
<dbReference type="Proteomes" id="UP000313231">
    <property type="component" value="Unassembled WGS sequence"/>
</dbReference>
<evidence type="ECO:0000256" key="7">
    <source>
        <dbReference type="ARBA" id="ARBA00023209"/>
    </source>
</evidence>
<keyword evidence="7" id="KW-0594">Phospholipid biosynthesis</keyword>
<name>A0A5C4VZ29_9ACTN</name>
<comment type="cofactor">
    <cofactor evidence="1">
        <name>Mg(2+)</name>
        <dbReference type="ChEBI" id="CHEBI:18420"/>
    </cofactor>
</comment>
<dbReference type="GO" id="GO:0008654">
    <property type="term" value="P:phospholipid biosynthetic process"/>
    <property type="evidence" value="ECO:0007669"/>
    <property type="project" value="UniProtKB-KW"/>
</dbReference>
<keyword evidence="6" id="KW-0067">ATP-binding</keyword>
<dbReference type="Gene3D" id="3.40.50.10330">
    <property type="entry name" value="Probable inorganic polyphosphate/atp-NAD kinase, domain 1"/>
    <property type="match status" value="1"/>
</dbReference>
<reference evidence="10 11" key="1">
    <citation type="journal article" date="2016" name="Int. J. Syst. Evol. Microbiol.">
        <title>Nocardioides albidus sp. nov., an actinobacterium isolated from garden soil.</title>
        <authorList>
            <person name="Singh H."/>
            <person name="Du J."/>
            <person name="Trinh H."/>
            <person name="Won K."/>
            <person name="Yang J.E."/>
            <person name="Yin C."/>
            <person name="Kook M."/>
            <person name="Yi T.H."/>
        </authorList>
    </citation>
    <scope>NUCLEOTIDE SEQUENCE [LARGE SCALE GENOMIC DNA]</scope>
    <source>
        <strain evidence="10 11">CCTCC AB 2015297</strain>
    </source>
</reference>
<evidence type="ECO:0000256" key="1">
    <source>
        <dbReference type="ARBA" id="ARBA00001946"/>
    </source>
</evidence>
<organism evidence="10 11">
    <name type="scientific">Nocardioides albidus</name>
    <dbReference type="NCBI Taxonomy" id="1517589"/>
    <lineage>
        <taxon>Bacteria</taxon>
        <taxon>Bacillati</taxon>
        <taxon>Actinomycetota</taxon>
        <taxon>Actinomycetes</taxon>
        <taxon>Propionibacteriales</taxon>
        <taxon>Nocardioidaceae</taxon>
        <taxon>Nocardioides</taxon>
    </lineage>
</organism>
<dbReference type="Pfam" id="PF00781">
    <property type="entry name" value="DAGK_cat"/>
    <property type="match status" value="1"/>
</dbReference>
<evidence type="ECO:0000256" key="6">
    <source>
        <dbReference type="ARBA" id="ARBA00022840"/>
    </source>
</evidence>
<keyword evidence="3" id="KW-0808">Transferase</keyword>
<evidence type="ECO:0000256" key="4">
    <source>
        <dbReference type="ARBA" id="ARBA00022741"/>
    </source>
</evidence>
<dbReference type="InterPro" id="IPR045540">
    <property type="entry name" value="YegS/DAGK_C"/>
</dbReference>
<keyword evidence="11" id="KW-1185">Reference proteome</keyword>
<keyword evidence="7" id="KW-0444">Lipid biosynthesis</keyword>
<keyword evidence="5 10" id="KW-0418">Kinase</keyword>
<dbReference type="OrthoDB" id="142078at2"/>
<dbReference type="PROSITE" id="PS50146">
    <property type="entry name" value="DAGK"/>
    <property type="match status" value="1"/>
</dbReference>
<dbReference type="InterPro" id="IPR050187">
    <property type="entry name" value="Lipid_Phosphate_FormReg"/>
</dbReference>